<feature type="repeat" description="ARM" evidence="4">
    <location>
        <begin position="27"/>
        <end position="71"/>
    </location>
</feature>
<dbReference type="Proteomes" id="UP000006671">
    <property type="component" value="Unassembled WGS sequence"/>
</dbReference>
<evidence type="ECO:0000256" key="2">
    <source>
        <dbReference type="ARBA" id="ARBA00022448"/>
    </source>
</evidence>
<dbReference type="InterPro" id="IPR016024">
    <property type="entry name" value="ARM-type_fold"/>
</dbReference>
<gene>
    <name evidence="5" type="ORF">NAEGRDRAFT_3689</name>
</gene>
<evidence type="ECO:0000313" key="5">
    <source>
        <dbReference type="EMBL" id="EFC44443.1"/>
    </source>
</evidence>
<dbReference type="PANTHER" id="PTHR23316">
    <property type="entry name" value="IMPORTIN ALPHA"/>
    <property type="match status" value="1"/>
</dbReference>
<evidence type="ECO:0000313" key="6">
    <source>
        <dbReference type="Proteomes" id="UP000006671"/>
    </source>
</evidence>
<dbReference type="SMART" id="SM00185">
    <property type="entry name" value="ARM"/>
    <property type="match status" value="4"/>
</dbReference>
<name>D2VFD9_NAEGR</name>
<dbReference type="PROSITE" id="PS50176">
    <property type="entry name" value="ARM_REPEAT"/>
    <property type="match status" value="1"/>
</dbReference>
<dbReference type="AlphaFoldDB" id="D2VFD9"/>
<keyword evidence="2" id="KW-0813">Transport</keyword>
<feature type="non-terminal residue" evidence="5">
    <location>
        <position position="212"/>
    </location>
</feature>
<dbReference type="Gene3D" id="1.25.10.10">
    <property type="entry name" value="Leucine-rich Repeat Variant"/>
    <property type="match status" value="1"/>
</dbReference>
<dbReference type="RefSeq" id="XP_002677187.1">
    <property type="nucleotide sequence ID" value="XM_002677141.1"/>
</dbReference>
<keyword evidence="6" id="KW-1185">Reference proteome</keyword>
<protein>
    <submittedName>
        <fullName evidence="5">Predicted protein</fullName>
    </submittedName>
</protein>
<keyword evidence="3" id="KW-0653">Protein transport</keyword>
<dbReference type="EMBL" id="GG738868">
    <property type="protein sequence ID" value="EFC44443.1"/>
    <property type="molecule type" value="Genomic_DNA"/>
</dbReference>
<accession>D2VFD9</accession>
<evidence type="ECO:0000256" key="4">
    <source>
        <dbReference type="PROSITE-ProRule" id="PRU00259"/>
    </source>
</evidence>
<dbReference type="OrthoDB" id="29145at2759"/>
<sequence>LQFEAVWALTNVLSGSPEDTQHVISLGCIEKILKLIECNESCADLVDQCVWALGNISADSAGSRDLVLSHGTLSIILPFFKTNNPTNQRLSFLRNATWVLANMMGGQPSVSIEYVKDVFPILIDLIQNQTDEQVLTDACWALSHTLDRPHISNVIESGLLEALPQLLNHSNQVLRKEAVWILSSIAAGTVSQVQKAIDAGLVQQAFDILNNS</sequence>
<dbReference type="Pfam" id="PF00514">
    <property type="entry name" value="Arm"/>
    <property type="match status" value="3"/>
</dbReference>
<evidence type="ECO:0000256" key="1">
    <source>
        <dbReference type="ARBA" id="ARBA00010394"/>
    </source>
</evidence>
<dbReference type="GO" id="GO:0015031">
    <property type="term" value="P:protein transport"/>
    <property type="evidence" value="ECO:0007669"/>
    <property type="project" value="UniProtKB-KW"/>
</dbReference>
<dbReference type="STRING" id="5762.D2VFD9"/>
<dbReference type="InterPro" id="IPR000225">
    <property type="entry name" value="Armadillo"/>
</dbReference>
<dbReference type="VEuPathDB" id="AmoebaDB:NAEGRDRAFT_3689"/>
<organism evidence="6">
    <name type="scientific">Naegleria gruberi</name>
    <name type="common">Amoeba</name>
    <dbReference type="NCBI Taxonomy" id="5762"/>
    <lineage>
        <taxon>Eukaryota</taxon>
        <taxon>Discoba</taxon>
        <taxon>Heterolobosea</taxon>
        <taxon>Tetramitia</taxon>
        <taxon>Eutetramitia</taxon>
        <taxon>Vahlkampfiidae</taxon>
        <taxon>Naegleria</taxon>
    </lineage>
</organism>
<dbReference type="KEGG" id="ngr:NAEGRDRAFT_3689"/>
<reference evidence="5 6" key="1">
    <citation type="journal article" date="2010" name="Cell">
        <title>The genome of Naegleria gruberi illuminates early eukaryotic versatility.</title>
        <authorList>
            <person name="Fritz-Laylin L.K."/>
            <person name="Prochnik S.E."/>
            <person name="Ginger M.L."/>
            <person name="Dacks J.B."/>
            <person name="Carpenter M.L."/>
            <person name="Field M.C."/>
            <person name="Kuo A."/>
            <person name="Paredez A."/>
            <person name="Chapman J."/>
            <person name="Pham J."/>
            <person name="Shu S."/>
            <person name="Neupane R."/>
            <person name="Cipriano M."/>
            <person name="Mancuso J."/>
            <person name="Tu H."/>
            <person name="Salamov A."/>
            <person name="Lindquist E."/>
            <person name="Shapiro H."/>
            <person name="Lucas S."/>
            <person name="Grigoriev I.V."/>
            <person name="Cande W.Z."/>
            <person name="Fulton C."/>
            <person name="Rokhsar D.S."/>
            <person name="Dawson S.C."/>
        </authorList>
    </citation>
    <scope>NUCLEOTIDE SEQUENCE [LARGE SCALE GENOMIC DNA]</scope>
    <source>
        <strain evidence="5 6">NEG-M</strain>
    </source>
</reference>
<proteinExistence type="inferred from homology"/>
<dbReference type="SUPFAM" id="SSF48371">
    <property type="entry name" value="ARM repeat"/>
    <property type="match status" value="1"/>
</dbReference>
<feature type="non-terminal residue" evidence="5">
    <location>
        <position position="1"/>
    </location>
</feature>
<dbReference type="InParanoid" id="D2VFD9"/>
<dbReference type="InterPro" id="IPR011989">
    <property type="entry name" value="ARM-like"/>
</dbReference>
<dbReference type="GeneID" id="8848246"/>
<comment type="similarity">
    <text evidence="1">Belongs to the importin alpha family.</text>
</comment>
<dbReference type="eggNOG" id="KOG0166">
    <property type="taxonomic scope" value="Eukaryota"/>
</dbReference>
<dbReference type="OMA" id="CNESCAD"/>
<evidence type="ECO:0000256" key="3">
    <source>
        <dbReference type="ARBA" id="ARBA00022927"/>
    </source>
</evidence>